<reference evidence="3 4" key="1">
    <citation type="submission" date="2021-06" db="EMBL/GenBank/DDBJ databases">
        <title>Updating the genus Pseudomonas: Description of 43 new species and partition of the Pseudomonas putida group.</title>
        <authorList>
            <person name="Girard L."/>
            <person name="Lood C."/>
            <person name="Vandamme P."/>
            <person name="Rokni-Zadeh H."/>
            <person name="Van Noort V."/>
            <person name="Hofte M."/>
            <person name="Lavigne R."/>
            <person name="De Mot R."/>
        </authorList>
    </citation>
    <scope>NUCLEOTIDE SEQUENCE [LARGE SCALE GENOMIC DNA]</scope>
    <source>
        <strain evidence="3 4">COR58</strain>
    </source>
</reference>
<comment type="caution">
    <text evidence="3">The sequence shown here is derived from an EMBL/GenBank/DDBJ whole genome shotgun (WGS) entry which is preliminary data.</text>
</comment>
<organism evidence="3 4">
    <name type="scientific">Pseudomonas ekonensis</name>
    <dbReference type="NCBI Taxonomy" id="2842353"/>
    <lineage>
        <taxon>Bacteria</taxon>
        <taxon>Pseudomonadati</taxon>
        <taxon>Pseudomonadota</taxon>
        <taxon>Gammaproteobacteria</taxon>
        <taxon>Pseudomonadales</taxon>
        <taxon>Pseudomonadaceae</taxon>
        <taxon>Pseudomonas</taxon>
    </lineage>
</organism>
<name>A0ABS6PCZ4_9PSED</name>
<evidence type="ECO:0008006" key="5">
    <source>
        <dbReference type="Google" id="ProtNLM"/>
    </source>
</evidence>
<evidence type="ECO:0000256" key="2">
    <source>
        <dbReference type="SAM" id="SignalP"/>
    </source>
</evidence>
<sequence length="127" mass="14058">MKRFKGYVVVAGMALMTAQAWADLPHSSILSRYGVSTDELPAPSKNEPAEPVEEKSRFQLQPEQPLVTVRLGDGKPPQETTGNLSIDNMARQDLERCQRMQAEVARRGGQYIRCDNSLPGMAPPSPY</sequence>
<gene>
    <name evidence="3" type="ORF">KVG96_10255</name>
</gene>
<protein>
    <recommendedName>
        <fullName evidence="5">DUF4124 domain-containing protein</fullName>
    </recommendedName>
</protein>
<evidence type="ECO:0000256" key="1">
    <source>
        <dbReference type="SAM" id="MobiDB-lite"/>
    </source>
</evidence>
<evidence type="ECO:0000313" key="4">
    <source>
        <dbReference type="Proteomes" id="UP000765224"/>
    </source>
</evidence>
<proteinExistence type="predicted"/>
<keyword evidence="2" id="KW-0732">Signal</keyword>
<keyword evidence="4" id="KW-1185">Reference proteome</keyword>
<dbReference type="RefSeq" id="WP_217891926.1">
    <property type="nucleotide sequence ID" value="NZ_JAHSTS010000001.1"/>
</dbReference>
<accession>A0ABS6PCZ4</accession>
<feature type="region of interest" description="Disordered" evidence="1">
    <location>
        <begin position="36"/>
        <end position="63"/>
    </location>
</feature>
<dbReference type="Proteomes" id="UP000765224">
    <property type="component" value="Unassembled WGS sequence"/>
</dbReference>
<feature type="chain" id="PRO_5047330655" description="DUF4124 domain-containing protein" evidence="2">
    <location>
        <begin position="23"/>
        <end position="127"/>
    </location>
</feature>
<evidence type="ECO:0000313" key="3">
    <source>
        <dbReference type="EMBL" id="MBV4458332.1"/>
    </source>
</evidence>
<feature type="signal peptide" evidence="2">
    <location>
        <begin position="1"/>
        <end position="22"/>
    </location>
</feature>
<dbReference type="EMBL" id="JAHSTS010000001">
    <property type="protein sequence ID" value="MBV4458332.1"/>
    <property type="molecule type" value="Genomic_DNA"/>
</dbReference>